<reference evidence="1" key="1">
    <citation type="submission" date="2025-02" db="EMBL/GenBank/DDBJ databases">
        <authorList>
            <consortium name="NCBI Genome Project"/>
        </authorList>
    </citation>
    <scope>NUCLEOTIDE SEQUENCE</scope>
</reference>
<gene>
    <name evidence="1" type="ORF">An08g10960</name>
</gene>
<accession>A0AAJ8E1Q2</accession>
<evidence type="ECO:0000313" key="1">
    <source>
        <dbReference type="RefSeq" id="XP_059604188.1"/>
    </source>
</evidence>
<dbReference type="VEuPathDB" id="FungiDB:An08g10960"/>
<name>A0AAJ8E1Q2_ASPNG</name>
<dbReference type="AlphaFoldDB" id="A0AAJ8E1Q2"/>
<dbReference type="KEGG" id="ang:An08g10960"/>
<dbReference type="RefSeq" id="XP_059604188.1">
    <property type="nucleotide sequence ID" value="XM_059749401.1"/>
</dbReference>
<reference evidence="1" key="2">
    <citation type="submission" date="2025-08" db="UniProtKB">
        <authorList>
            <consortium name="RefSeq"/>
        </authorList>
    </citation>
    <scope>IDENTIFICATION</scope>
</reference>
<organism evidence="1">
    <name type="scientific">Aspergillus niger</name>
    <dbReference type="NCBI Taxonomy" id="5061"/>
    <lineage>
        <taxon>Eukaryota</taxon>
        <taxon>Fungi</taxon>
        <taxon>Dikarya</taxon>
        <taxon>Ascomycota</taxon>
        <taxon>Pezizomycotina</taxon>
        <taxon>Eurotiomycetes</taxon>
        <taxon>Eurotiomycetidae</taxon>
        <taxon>Eurotiales</taxon>
        <taxon>Aspergillaceae</taxon>
        <taxon>Aspergillus</taxon>
        <taxon>Aspergillus subgen. Circumdati</taxon>
    </lineage>
</organism>
<dbReference type="GeneID" id="84591835"/>
<proteinExistence type="predicted"/>
<sequence>MADYLTVPILDELVRRVEEDSSNEDTVEAMSSAFYHTIFLSTSGSQWHPRQRAATALQSVYFYEYHGLLAKYERLVAWAPSGAIAGAECFSLDEYNLRGPRGIIQPIPGVLSPKPYANPEKAPSNRIVKSTFLRQVAWVHLRVERGKIHVEDTSARPWGPEHAVACYICSANKCSGDYSHLEVRSATGSSSHPRSPIGVYLGFGKFWGNTAFGQELTRVQVRPQCVGPGNFHSSLEVMRSGQQFDVRITQRARKPADCWTPDMAGMAPLVCGPFKVLLSLPNG</sequence>
<protein>
    <submittedName>
        <fullName evidence="1">Uncharacterized protein</fullName>
    </submittedName>
</protein>